<dbReference type="EMBL" id="JAUSVL010000001">
    <property type="protein sequence ID" value="MDQ0291625.1"/>
    <property type="molecule type" value="Genomic_DNA"/>
</dbReference>
<dbReference type="InterPro" id="IPR023873">
    <property type="entry name" value="FeFe-hyd_GTPase_HydF"/>
</dbReference>
<proteinExistence type="predicted"/>
<dbReference type="InterPro" id="IPR006073">
    <property type="entry name" value="GTP-bd"/>
</dbReference>
<sequence>MGMNDTPLANRVHIGIFGRRNAGKSSLINAITGQDLAIVSAVKGTTTDPVFKTMEILPIGPVVLIDTAGTDDDSELGALRVSKTRQVINKSDVAVLVVDAAEGLNSDDRDLLALFQAKNIPAVVVFNKSDLAPAPAPAVAGVPAIAVSARSGENIHALKELIATLHKQEHSAPLVADLLQPQDLVLLVIPVDAAAPKGRLILPQQQVMRDILDADAVAMACQLPALPDIMRRYGQDIRLVITDSQAFAEVGTVVPDDIPLTSFSILFARYKGILPAAIAAAKAIEALADGDRVLISEGCTHHRQCDDIGTVKIPRWLKQFSGKNIVIETSSGTQFPEDLRPYKVIIHCGSCMLNEREVRYRYQCAADQGVPMTNYGLVIAHVNGILQRAIKPLA</sequence>
<dbReference type="SUPFAM" id="SSF52540">
    <property type="entry name" value="P-loop containing nucleoside triphosphate hydrolases"/>
    <property type="match status" value="1"/>
</dbReference>
<dbReference type="RefSeq" id="WP_307264686.1">
    <property type="nucleotide sequence ID" value="NZ_JAUSVL010000001.1"/>
</dbReference>
<dbReference type="GO" id="GO:0005737">
    <property type="term" value="C:cytoplasm"/>
    <property type="evidence" value="ECO:0007669"/>
    <property type="project" value="TreeGrafter"/>
</dbReference>
<evidence type="ECO:0000259" key="3">
    <source>
        <dbReference type="Pfam" id="PF18133"/>
    </source>
</evidence>
<feature type="domain" description="Hydrogen maturase F dimerization" evidence="2">
    <location>
        <begin position="174"/>
        <end position="272"/>
    </location>
</feature>
<dbReference type="NCBIfam" id="TIGR00231">
    <property type="entry name" value="small_GTP"/>
    <property type="match status" value="1"/>
</dbReference>
<dbReference type="Pfam" id="PF18128">
    <property type="entry name" value="HydF_dimer"/>
    <property type="match status" value="1"/>
</dbReference>
<accession>A0AAE4AQK5</accession>
<dbReference type="Pfam" id="PF18133">
    <property type="entry name" value="HydF_tetramer"/>
    <property type="match status" value="1"/>
</dbReference>
<feature type="domain" description="Hydrogen maturase F tetramerization" evidence="3">
    <location>
        <begin position="278"/>
        <end position="392"/>
    </location>
</feature>
<evidence type="ECO:0000313" key="5">
    <source>
        <dbReference type="Proteomes" id="UP001238163"/>
    </source>
</evidence>
<gene>
    <name evidence="4" type="ORF">J3R75_003732</name>
</gene>
<name>A0AAE4AQK5_9BACT</name>
<dbReference type="InterPro" id="IPR041606">
    <property type="entry name" value="HydF_dimer"/>
</dbReference>
<dbReference type="InterPro" id="IPR040644">
    <property type="entry name" value="HydF_tetramer"/>
</dbReference>
<dbReference type="Pfam" id="PF01926">
    <property type="entry name" value="MMR_HSR1"/>
    <property type="match status" value="1"/>
</dbReference>
<dbReference type="PANTHER" id="PTHR42714:SF6">
    <property type="entry name" value="TRANSLATION INITIATION FACTOR IF-2"/>
    <property type="match status" value="1"/>
</dbReference>
<keyword evidence="5" id="KW-1185">Reference proteome</keyword>
<dbReference type="PANTHER" id="PTHR42714">
    <property type="entry name" value="TRNA MODIFICATION GTPASE GTPBP3"/>
    <property type="match status" value="1"/>
</dbReference>
<dbReference type="Gene3D" id="3.40.50.11420">
    <property type="match status" value="1"/>
</dbReference>
<feature type="domain" description="G" evidence="1">
    <location>
        <begin position="13"/>
        <end position="128"/>
    </location>
</feature>
<dbReference type="GO" id="GO:0030488">
    <property type="term" value="P:tRNA methylation"/>
    <property type="evidence" value="ECO:0007669"/>
    <property type="project" value="TreeGrafter"/>
</dbReference>
<dbReference type="Gene3D" id="3.40.50.300">
    <property type="entry name" value="P-loop containing nucleotide triphosphate hydrolases"/>
    <property type="match status" value="1"/>
</dbReference>
<evidence type="ECO:0000259" key="1">
    <source>
        <dbReference type="Pfam" id="PF01926"/>
    </source>
</evidence>
<dbReference type="CDD" id="cd00880">
    <property type="entry name" value="Era_like"/>
    <property type="match status" value="1"/>
</dbReference>
<dbReference type="AlphaFoldDB" id="A0AAE4AQK5"/>
<organism evidence="4 5">
    <name type="scientific">Oligosphaera ethanolica</name>
    <dbReference type="NCBI Taxonomy" id="760260"/>
    <lineage>
        <taxon>Bacteria</taxon>
        <taxon>Pseudomonadati</taxon>
        <taxon>Lentisphaerota</taxon>
        <taxon>Oligosphaeria</taxon>
        <taxon>Oligosphaerales</taxon>
        <taxon>Oligosphaeraceae</taxon>
        <taxon>Oligosphaera</taxon>
    </lineage>
</organism>
<comment type="caution">
    <text evidence="4">The sequence shown here is derived from an EMBL/GenBank/DDBJ whole genome shotgun (WGS) entry which is preliminary data.</text>
</comment>
<dbReference type="InterPro" id="IPR027417">
    <property type="entry name" value="P-loop_NTPase"/>
</dbReference>
<evidence type="ECO:0000259" key="2">
    <source>
        <dbReference type="Pfam" id="PF18128"/>
    </source>
</evidence>
<dbReference type="NCBIfam" id="TIGR03918">
    <property type="entry name" value="GTP_HydF"/>
    <property type="match status" value="1"/>
</dbReference>
<dbReference type="GO" id="GO:0002098">
    <property type="term" value="P:tRNA wobble uridine modification"/>
    <property type="evidence" value="ECO:0007669"/>
    <property type="project" value="TreeGrafter"/>
</dbReference>
<reference evidence="4" key="1">
    <citation type="submission" date="2023-07" db="EMBL/GenBank/DDBJ databases">
        <title>Genomic Encyclopedia of Type Strains, Phase IV (KMG-IV): sequencing the most valuable type-strain genomes for metagenomic binning, comparative biology and taxonomic classification.</title>
        <authorList>
            <person name="Goeker M."/>
        </authorList>
    </citation>
    <scope>NUCLEOTIDE SEQUENCE</scope>
    <source>
        <strain evidence="4">DSM 24202</strain>
    </source>
</reference>
<dbReference type="GO" id="GO:0005525">
    <property type="term" value="F:GTP binding"/>
    <property type="evidence" value="ECO:0007669"/>
    <property type="project" value="InterPro"/>
</dbReference>
<dbReference type="Gene3D" id="3.40.50.11410">
    <property type="match status" value="1"/>
</dbReference>
<evidence type="ECO:0000313" key="4">
    <source>
        <dbReference type="EMBL" id="MDQ0291625.1"/>
    </source>
</evidence>
<protein>
    <submittedName>
        <fullName evidence="4">[FeFe] hydrogenase H-cluster maturation GTPase HydF</fullName>
    </submittedName>
</protein>
<dbReference type="InterPro" id="IPR005225">
    <property type="entry name" value="Small_GTP-bd"/>
</dbReference>
<dbReference type="Proteomes" id="UP001238163">
    <property type="component" value="Unassembled WGS sequence"/>
</dbReference>